<feature type="compositionally biased region" description="Basic and acidic residues" evidence="1">
    <location>
        <begin position="11"/>
        <end position="30"/>
    </location>
</feature>
<feature type="region of interest" description="Disordered" evidence="1">
    <location>
        <begin position="1"/>
        <end position="87"/>
    </location>
</feature>
<name>A0A8J4PNG9_9MYCE</name>
<evidence type="ECO:0000313" key="3">
    <source>
        <dbReference type="EMBL" id="KAF2069379.1"/>
    </source>
</evidence>
<evidence type="ECO:0000256" key="1">
    <source>
        <dbReference type="SAM" id="MobiDB-lite"/>
    </source>
</evidence>
<keyword evidence="2" id="KW-1133">Transmembrane helix</keyword>
<accession>A0A8J4PNG9</accession>
<dbReference type="AlphaFoldDB" id="A0A8J4PNG9"/>
<evidence type="ECO:0000313" key="4">
    <source>
        <dbReference type="Proteomes" id="UP000695562"/>
    </source>
</evidence>
<feature type="transmembrane region" description="Helical" evidence="2">
    <location>
        <begin position="96"/>
        <end position="117"/>
    </location>
</feature>
<comment type="caution">
    <text evidence="3">The sequence shown here is derived from an EMBL/GenBank/DDBJ whole genome shotgun (WGS) entry which is preliminary data.</text>
</comment>
<dbReference type="InterPro" id="IPR027417">
    <property type="entry name" value="P-loop_NTPase"/>
</dbReference>
<keyword evidence="2" id="KW-0812">Transmembrane</keyword>
<dbReference type="Proteomes" id="UP000695562">
    <property type="component" value="Unassembled WGS sequence"/>
</dbReference>
<feature type="compositionally biased region" description="Low complexity" evidence="1">
    <location>
        <begin position="38"/>
        <end position="87"/>
    </location>
</feature>
<dbReference type="Gene3D" id="3.40.50.300">
    <property type="entry name" value="P-loop containing nucleotide triphosphate hydrolases"/>
    <property type="match status" value="1"/>
</dbReference>
<keyword evidence="4" id="KW-1185">Reference proteome</keyword>
<keyword evidence="2" id="KW-0472">Membrane</keyword>
<gene>
    <name evidence="3" type="ORF">CYY_009304</name>
</gene>
<evidence type="ECO:0000256" key="2">
    <source>
        <dbReference type="SAM" id="Phobius"/>
    </source>
</evidence>
<dbReference type="EMBL" id="AJWJ01000675">
    <property type="protein sequence ID" value="KAF2069379.1"/>
    <property type="molecule type" value="Genomic_DNA"/>
</dbReference>
<reference evidence="3" key="1">
    <citation type="submission" date="2020-01" db="EMBL/GenBank/DDBJ databases">
        <title>Development of genomics and gene disruption for Polysphondylium violaceum indicates a role for the polyketide synthase stlB in stalk morphogenesis.</title>
        <authorList>
            <person name="Narita B."/>
            <person name="Kawabe Y."/>
            <person name="Kin K."/>
            <person name="Saito T."/>
            <person name="Gibbs R."/>
            <person name="Kuspa A."/>
            <person name="Muzny D."/>
            <person name="Queller D."/>
            <person name="Richards S."/>
            <person name="Strassman J."/>
            <person name="Sucgang R."/>
            <person name="Worley K."/>
            <person name="Schaap P."/>
        </authorList>
    </citation>
    <scope>NUCLEOTIDE SEQUENCE</scope>
    <source>
        <strain evidence="3">QSvi11</strain>
    </source>
</reference>
<organism evidence="3 4">
    <name type="scientific">Polysphondylium violaceum</name>
    <dbReference type="NCBI Taxonomy" id="133409"/>
    <lineage>
        <taxon>Eukaryota</taxon>
        <taxon>Amoebozoa</taxon>
        <taxon>Evosea</taxon>
        <taxon>Eumycetozoa</taxon>
        <taxon>Dictyostelia</taxon>
        <taxon>Dictyosteliales</taxon>
        <taxon>Dictyosteliaceae</taxon>
        <taxon>Polysphondylium</taxon>
    </lineage>
</organism>
<protein>
    <submittedName>
        <fullName evidence="3">Uncharacterized protein</fullName>
    </submittedName>
</protein>
<proteinExistence type="predicted"/>
<sequence length="359" mass="40911">MRSKPNGSKSHPFDEQTTKPVAVRERVKKEEEEEEGQDCNSCSSSSSSDSLSSYDTDNLTDTTDTTSPLLSPSNQSINNSTSRNSNTKASSNFNRYVTFIIIVCAVGLYLGFSSIVYEQTLQQQQQADDCCCNSGLDKDDYCCDLLLLDKDNKRLSLFYHNHKGKSIEKTKTAILSQYTKNKEKTEIRPLNIHFSSPLDRMEASVSFITKLNEILHLDTDNIETLKHIHDFRNSSQIHRDLMQQVKKCPTTVFVFHLYNVTSPQVQPTLSEMFPNTSYLVDTGYLEKILGGDFSMSNQEYSIYKRSIFIFLSDLGQSEINNSNNKLTYFDKEVIVNNAAKEHLSHRFVHRIRSVIPLND</sequence>